<dbReference type="CDD" id="cd18793">
    <property type="entry name" value="SF2_C_SNF"/>
    <property type="match status" value="1"/>
</dbReference>
<evidence type="ECO:0000313" key="7">
    <source>
        <dbReference type="EMBL" id="KAK8024372.1"/>
    </source>
</evidence>
<protein>
    <submittedName>
        <fullName evidence="7">Uncharacterized protein</fullName>
    </submittedName>
</protein>
<dbReference type="Proteomes" id="UP001444661">
    <property type="component" value="Unassembled WGS sequence"/>
</dbReference>
<dbReference type="EMBL" id="JAQQWK010000011">
    <property type="protein sequence ID" value="KAK8024372.1"/>
    <property type="molecule type" value="Genomic_DNA"/>
</dbReference>
<dbReference type="InterPro" id="IPR001650">
    <property type="entry name" value="Helicase_C-like"/>
</dbReference>
<dbReference type="PROSITE" id="PS51194">
    <property type="entry name" value="HELICASE_CTER"/>
    <property type="match status" value="1"/>
</dbReference>
<feature type="domain" description="Helicase ATP-binding" evidence="5">
    <location>
        <begin position="1"/>
        <end position="84"/>
    </location>
</feature>
<dbReference type="PROSITE" id="PS51192">
    <property type="entry name" value="HELICASE_ATP_BIND_1"/>
    <property type="match status" value="1"/>
</dbReference>
<dbReference type="Gene3D" id="3.40.50.300">
    <property type="entry name" value="P-loop containing nucleotide triphosphate hydrolases"/>
    <property type="match status" value="1"/>
</dbReference>
<comment type="caution">
    <text evidence="7">The sequence shown here is derived from an EMBL/GenBank/DDBJ whole genome shotgun (WGS) entry which is preliminary data.</text>
</comment>
<evidence type="ECO:0000256" key="3">
    <source>
        <dbReference type="ARBA" id="ARBA00022840"/>
    </source>
</evidence>
<dbReference type="InterPro" id="IPR050628">
    <property type="entry name" value="SNF2_RAD54_helicase_TF"/>
</dbReference>
<feature type="domain" description="Helicase C-terminal" evidence="6">
    <location>
        <begin position="280"/>
        <end position="438"/>
    </location>
</feature>
<keyword evidence="3" id="KW-0067">ATP-binding</keyword>
<dbReference type="Pfam" id="PF00176">
    <property type="entry name" value="SNF2-rel_dom"/>
    <property type="match status" value="1"/>
</dbReference>
<name>A0ABR1S2D8_9PEZI</name>
<keyword evidence="2" id="KW-0378">Hydrolase</keyword>
<evidence type="ECO:0000256" key="4">
    <source>
        <dbReference type="SAM" id="MobiDB-lite"/>
    </source>
</evidence>
<accession>A0ABR1S2D8</accession>
<sequence length="455" mass="51228">MEIPTTRATLIVATSSHWKSQRLLQGIMWFRIVLDEAHWIRNTTSQQFKAVRDLKAQRRWCLSGTPIQNSLDDLRSLLAFLHFEPFSEPGFFRKHIVEPLHVESLDPFRNLRLLLRTTCFRRTAELLCLPSHKIKEIAISLTEAETNLYKGILDRCKDEFEEISYKKPSRTPTRTRFTVLLTATISLRRLCNHGTFIERQNPSGPQIPKRQGKSAAKKKTAKVSDEPMCSYCYGDNADFNADMDALEVCPECLRVLDQGKVTPSTIFDTAQGSSLEFSSKLNAVVENIRSSPSSKHIVFTSWRLTLDILQHLLAGQGVPACRIDGRTSFAEREIILGQYTQEGGPGVLLLSIATGAVGLTLTVADRVHIVEPQWNPSVEEQAIGRALRIGQQRNVTIYKYIANGTVEENIVFLQKRKSHLAKVSFDGHAGTQEGEKLDDMLFVLQRGSAQHRVSG</sequence>
<evidence type="ECO:0000259" key="6">
    <source>
        <dbReference type="PROSITE" id="PS51194"/>
    </source>
</evidence>
<evidence type="ECO:0000259" key="5">
    <source>
        <dbReference type="PROSITE" id="PS51192"/>
    </source>
</evidence>
<dbReference type="Gene3D" id="3.40.50.10810">
    <property type="entry name" value="Tandem AAA-ATPase domain"/>
    <property type="match status" value="1"/>
</dbReference>
<keyword evidence="8" id="KW-1185">Reference proteome</keyword>
<dbReference type="InterPro" id="IPR049730">
    <property type="entry name" value="SNF2/RAD54-like_C"/>
</dbReference>
<dbReference type="Pfam" id="PF00271">
    <property type="entry name" value="Helicase_C"/>
    <property type="match status" value="1"/>
</dbReference>
<evidence type="ECO:0000256" key="2">
    <source>
        <dbReference type="ARBA" id="ARBA00022801"/>
    </source>
</evidence>
<feature type="region of interest" description="Disordered" evidence="4">
    <location>
        <begin position="198"/>
        <end position="219"/>
    </location>
</feature>
<dbReference type="InterPro" id="IPR000330">
    <property type="entry name" value="SNF2_N"/>
</dbReference>
<evidence type="ECO:0000313" key="8">
    <source>
        <dbReference type="Proteomes" id="UP001444661"/>
    </source>
</evidence>
<dbReference type="InterPro" id="IPR014001">
    <property type="entry name" value="Helicase_ATP-bd"/>
</dbReference>
<reference evidence="7 8" key="1">
    <citation type="submission" date="2023-01" db="EMBL/GenBank/DDBJ databases">
        <title>Analysis of 21 Apiospora genomes using comparative genomics revels a genus with tremendous synthesis potential of carbohydrate active enzymes and secondary metabolites.</title>
        <authorList>
            <person name="Sorensen T."/>
        </authorList>
    </citation>
    <scope>NUCLEOTIDE SEQUENCE [LARGE SCALE GENOMIC DNA]</scope>
    <source>
        <strain evidence="7 8">CBS 33761</strain>
    </source>
</reference>
<dbReference type="SMART" id="SM00490">
    <property type="entry name" value="HELICc"/>
    <property type="match status" value="1"/>
</dbReference>
<gene>
    <name evidence="7" type="ORF">PG993_012438</name>
</gene>
<dbReference type="PANTHER" id="PTHR45626:SF22">
    <property type="entry name" value="DNA REPAIR PROTEIN RAD5"/>
    <property type="match status" value="1"/>
</dbReference>
<keyword evidence="1" id="KW-0547">Nucleotide-binding</keyword>
<dbReference type="InterPro" id="IPR038718">
    <property type="entry name" value="SNF2-like_sf"/>
</dbReference>
<dbReference type="PANTHER" id="PTHR45626">
    <property type="entry name" value="TRANSCRIPTION TERMINATION FACTOR 2-RELATED"/>
    <property type="match status" value="1"/>
</dbReference>
<dbReference type="InterPro" id="IPR027417">
    <property type="entry name" value="P-loop_NTPase"/>
</dbReference>
<organism evidence="7 8">
    <name type="scientific">Apiospora rasikravindrae</name>
    <dbReference type="NCBI Taxonomy" id="990691"/>
    <lineage>
        <taxon>Eukaryota</taxon>
        <taxon>Fungi</taxon>
        <taxon>Dikarya</taxon>
        <taxon>Ascomycota</taxon>
        <taxon>Pezizomycotina</taxon>
        <taxon>Sordariomycetes</taxon>
        <taxon>Xylariomycetidae</taxon>
        <taxon>Amphisphaeriales</taxon>
        <taxon>Apiosporaceae</taxon>
        <taxon>Apiospora</taxon>
    </lineage>
</organism>
<proteinExistence type="predicted"/>
<evidence type="ECO:0000256" key="1">
    <source>
        <dbReference type="ARBA" id="ARBA00022741"/>
    </source>
</evidence>
<feature type="compositionally biased region" description="Basic residues" evidence="4">
    <location>
        <begin position="210"/>
        <end position="219"/>
    </location>
</feature>
<dbReference type="SUPFAM" id="SSF52540">
    <property type="entry name" value="P-loop containing nucleoside triphosphate hydrolases"/>
    <property type="match status" value="2"/>
</dbReference>